<dbReference type="EC" id="5.3.1.12" evidence="4"/>
<dbReference type="PANTHER" id="PTHR30068:SF4">
    <property type="entry name" value="URONATE ISOMERASE"/>
    <property type="match status" value="1"/>
</dbReference>
<dbReference type="EMBL" id="CYYU01000001">
    <property type="protein sequence ID" value="CUN33966.1"/>
    <property type="molecule type" value="Genomic_DNA"/>
</dbReference>
<dbReference type="UniPathway" id="UPA00246"/>
<dbReference type="Gene3D" id="1.10.2020.10">
    <property type="entry name" value="uronate isomerase, domain 2, chain A"/>
    <property type="match status" value="1"/>
</dbReference>
<keyword evidence="8" id="KW-1185">Reference proteome</keyword>
<dbReference type="InterPro" id="IPR003766">
    <property type="entry name" value="Uronate_isomerase"/>
</dbReference>
<evidence type="ECO:0000313" key="7">
    <source>
        <dbReference type="EMBL" id="CUN33966.1"/>
    </source>
</evidence>
<dbReference type="RefSeq" id="WP_036374133.1">
    <property type="nucleotide sequence ID" value="NZ_CABIWZ010000001.1"/>
</dbReference>
<dbReference type="GeneID" id="83709886"/>
<evidence type="ECO:0000256" key="4">
    <source>
        <dbReference type="ARBA" id="ARBA00012546"/>
    </source>
</evidence>
<dbReference type="GO" id="GO:0019698">
    <property type="term" value="P:D-galacturonate catabolic process"/>
    <property type="evidence" value="ECO:0007669"/>
    <property type="project" value="TreeGrafter"/>
</dbReference>
<evidence type="ECO:0000256" key="1">
    <source>
        <dbReference type="ARBA" id="ARBA00001165"/>
    </source>
</evidence>
<gene>
    <name evidence="7" type="primary">uxaC</name>
    <name evidence="7" type="ORF">ERS852385_00012</name>
</gene>
<comment type="pathway">
    <text evidence="2">Carbohydrate metabolism; pentose and glucuronate interconversion.</text>
</comment>
<keyword evidence="6 7" id="KW-0413">Isomerase</keyword>
<dbReference type="Proteomes" id="UP000095546">
    <property type="component" value="Unassembled WGS sequence"/>
</dbReference>
<dbReference type="InterPro" id="IPR032466">
    <property type="entry name" value="Metal_Hydrolase"/>
</dbReference>
<dbReference type="Pfam" id="PF02614">
    <property type="entry name" value="UxaC"/>
    <property type="match status" value="1"/>
</dbReference>
<dbReference type="SUPFAM" id="SSF51556">
    <property type="entry name" value="Metallo-dependent hydrolases"/>
    <property type="match status" value="1"/>
</dbReference>
<dbReference type="Gene3D" id="3.20.20.140">
    <property type="entry name" value="Metal-dependent hydrolases"/>
    <property type="match status" value="1"/>
</dbReference>
<organism evidence="7 8">
    <name type="scientific">Mitsuokella jalaludinii</name>
    <dbReference type="NCBI Taxonomy" id="187979"/>
    <lineage>
        <taxon>Bacteria</taxon>
        <taxon>Bacillati</taxon>
        <taxon>Bacillota</taxon>
        <taxon>Negativicutes</taxon>
        <taxon>Selenomonadales</taxon>
        <taxon>Selenomonadaceae</taxon>
        <taxon>Mitsuokella</taxon>
    </lineage>
</organism>
<comment type="similarity">
    <text evidence="3">Belongs to the metallo-dependent hydrolases superfamily. Uronate isomerase family.</text>
</comment>
<dbReference type="GO" id="GO:0008880">
    <property type="term" value="F:glucuronate isomerase activity"/>
    <property type="evidence" value="ECO:0007669"/>
    <property type="project" value="UniProtKB-EC"/>
</dbReference>
<dbReference type="PANTHER" id="PTHR30068">
    <property type="entry name" value="URONATE ISOMERASE"/>
    <property type="match status" value="1"/>
</dbReference>
<evidence type="ECO:0000256" key="2">
    <source>
        <dbReference type="ARBA" id="ARBA00004892"/>
    </source>
</evidence>
<evidence type="ECO:0000256" key="6">
    <source>
        <dbReference type="ARBA" id="ARBA00023235"/>
    </source>
</evidence>
<accession>A0A173W4T9</accession>
<evidence type="ECO:0000256" key="3">
    <source>
        <dbReference type="ARBA" id="ARBA00008397"/>
    </source>
</evidence>
<dbReference type="AlphaFoldDB" id="A0A173W4T9"/>
<proteinExistence type="inferred from homology"/>
<comment type="catalytic activity">
    <reaction evidence="1">
        <text>D-glucuronate = D-fructuronate</text>
        <dbReference type="Rhea" id="RHEA:13049"/>
        <dbReference type="ChEBI" id="CHEBI:58720"/>
        <dbReference type="ChEBI" id="CHEBI:59863"/>
        <dbReference type="EC" id="5.3.1.12"/>
    </reaction>
</comment>
<dbReference type="GO" id="GO:0042840">
    <property type="term" value="P:D-glucuronate catabolic process"/>
    <property type="evidence" value="ECO:0007669"/>
    <property type="project" value="TreeGrafter"/>
</dbReference>
<dbReference type="NCBIfam" id="NF002794">
    <property type="entry name" value="PRK02925.1"/>
    <property type="match status" value="1"/>
</dbReference>
<dbReference type="STRING" id="187979.ERS852385_00012"/>
<evidence type="ECO:0000313" key="8">
    <source>
        <dbReference type="Proteomes" id="UP000095546"/>
    </source>
</evidence>
<dbReference type="eggNOG" id="COG1904">
    <property type="taxonomic scope" value="Bacteria"/>
</dbReference>
<reference evidence="7 8" key="1">
    <citation type="submission" date="2015-09" db="EMBL/GenBank/DDBJ databases">
        <authorList>
            <consortium name="Pathogen Informatics"/>
        </authorList>
    </citation>
    <scope>NUCLEOTIDE SEQUENCE [LARGE SCALE GENOMIC DNA]</scope>
    <source>
        <strain evidence="7 8">2789STDY5608828</strain>
    </source>
</reference>
<protein>
    <recommendedName>
        <fullName evidence="5">Uronate isomerase</fullName>
        <ecNumber evidence="4">5.3.1.12</ecNumber>
    </recommendedName>
</protein>
<sequence>MKRFMDEDFLLHSEFAEDLYHEYAEKLPILDYHTHIPVRDIAENRVYHNLTEVLVDNPVARRLMRANGVKERFITGGEAPARERFQYFAESLARAAGNPLYTWVHLVLKRVFDCHYVLSGETADDVWSVCSEKFADGTMTVRSLLEQGNVEAVFTADHPEDNLKWHRQIREQGFPVKVLPVFHPDAALDIANPEWGNYMLYDLGQTAGVEISTMTEVREALAKRIAYFDSMGCRTADHAFPRIVYREAEEYELDDIVGRVINSKGAPTQEEVEKYQTAVLRFLGKKYAERGWVMQLHYGILRDMNSKMAAGLGSGAGFDCISASSDGEGLALLLDLLSREEALPKTVVSSMNPSDQVVIGSILGAFQTEDEGHLQLGPSWWINQTPLGIRAQLGYMASLGIIGTAIGFSTDARSALFWPRHEYYRRILCDVLASLVEEGLYPSDKDALGRLIRDVCYENTKKYFGI</sequence>
<name>A0A173W4T9_9FIRM</name>
<evidence type="ECO:0000256" key="5">
    <source>
        <dbReference type="ARBA" id="ARBA00020555"/>
    </source>
</evidence>
<dbReference type="OrthoDB" id="9766564at2"/>